<dbReference type="Proteomes" id="UP001163324">
    <property type="component" value="Chromosome 6"/>
</dbReference>
<organism evidence="1 2">
    <name type="scientific">Trichothecium roseum</name>
    <dbReference type="NCBI Taxonomy" id="47278"/>
    <lineage>
        <taxon>Eukaryota</taxon>
        <taxon>Fungi</taxon>
        <taxon>Dikarya</taxon>
        <taxon>Ascomycota</taxon>
        <taxon>Pezizomycotina</taxon>
        <taxon>Sordariomycetes</taxon>
        <taxon>Hypocreomycetidae</taxon>
        <taxon>Hypocreales</taxon>
        <taxon>Hypocreales incertae sedis</taxon>
        <taxon>Trichothecium</taxon>
    </lineage>
</organism>
<accession>A0ACC0UXL2</accession>
<gene>
    <name evidence="1" type="ORF">N3K66_006323</name>
</gene>
<protein>
    <submittedName>
        <fullName evidence="1">Uncharacterized protein</fullName>
    </submittedName>
</protein>
<reference evidence="1" key="1">
    <citation type="submission" date="2022-10" db="EMBL/GenBank/DDBJ databases">
        <title>Complete Genome of Trichothecium roseum strain YXFP-22015, a Plant Pathogen Isolated from Citrus.</title>
        <authorList>
            <person name="Wang Y."/>
            <person name="Zhu L."/>
        </authorList>
    </citation>
    <scope>NUCLEOTIDE SEQUENCE</scope>
    <source>
        <strain evidence="1">YXFP-22015</strain>
    </source>
</reference>
<name>A0ACC0UXL2_9HYPO</name>
<keyword evidence="2" id="KW-1185">Reference proteome</keyword>
<proteinExistence type="predicted"/>
<evidence type="ECO:0000313" key="2">
    <source>
        <dbReference type="Proteomes" id="UP001163324"/>
    </source>
</evidence>
<sequence>MIYNQGNQAPVPSLDILTWLFESEHCLADEDAVVHAEADHPEQPITKARARQLTKQIAHFLRHTYGIGSTIGSTTTTTNNDATPDVVVSISTGQSALATLFFAVVAAGGCYSACSHTSTPSDVARQIRDGPSRLVVCSRDVRDRAVRAAADAGLPARNVLVLESYPRVRLYSADGGSVECAFDGSLEWERVVDPERLRRSKVCILYSSGTTGLPKGVLISHTNIVAEATLTQIPARAEYARLRQLGRGYTQRTLAHLPASHVAGLMGYFVLPLYDGGAVYWLPTFDLSRFLAGCRALRVNSLFSVPPVWGAVAKHPAVGDSLRHVRKATAGAAPLGAEIQRQASARVGDAGCAVSQVYGLSETTGCVSTTPDGDEVVMGSLGSLLPNVTMRLVDDEGRDVEPGEPGEAYFKGPIVTQGYHNNAQANRDAFTPDGWLKTGDVLRVHEGQLYVVDRKKELIKYKGLQVAPAELEALLLTNPSISDAAVIGVPWQGTEAPRAYVVRSPSSPSSSPSSSLTEASVQEFVASRVAPHKKLRGGVRFVDSVPRSAAGKILRKELREMRRREEDKAAKL</sequence>
<comment type="caution">
    <text evidence="1">The sequence shown here is derived from an EMBL/GenBank/DDBJ whole genome shotgun (WGS) entry which is preliminary data.</text>
</comment>
<evidence type="ECO:0000313" key="1">
    <source>
        <dbReference type="EMBL" id="KAI9897963.1"/>
    </source>
</evidence>
<dbReference type="EMBL" id="CM047945">
    <property type="protein sequence ID" value="KAI9897963.1"/>
    <property type="molecule type" value="Genomic_DNA"/>
</dbReference>